<dbReference type="Proteomes" id="UP000241639">
    <property type="component" value="Unassembled WGS sequence"/>
</dbReference>
<reference evidence="1 2" key="1">
    <citation type="submission" date="2018-04" db="EMBL/GenBank/DDBJ databases">
        <title>Genomic Encyclopedia of Archaeal and Bacterial Type Strains, Phase II (KMG-II): from individual species to whole genera.</title>
        <authorList>
            <person name="Goeker M."/>
        </authorList>
    </citation>
    <scope>NUCLEOTIDE SEQUENCE [LARGE SCALE GENOMIC DNA]</scope>
    <source>
        <strain evidence="1 2">DSM 45169</strain>
    </source>
</reference>
<evidence type="ECO:0000313" key="2">
    <source>
        <dbReference type="Proteomes" id="UP000241639"/>
    </source>
</evidence>
<dbReference type="Gene3D" id="3.30.460.10">
    <property type="entry name" value="Beta Polymerase, domain 2"/>
    <property type="match status" value="1"/>
</dbReference>
<dbReference type="InterPro" id="IPR007530">
    <property type="entry name" value="Aminoglycoside_adenylylTfrase"/>
</dbReference>
<dbReference type="AlphaFoldDB" id="A0A2T4ZA25"/>
<gene>
    <name evidence="1" type="ORF">C8J48_1338</name>
</gene>
<accession>A0A2T4ZA25</accession>
<dbReference type="OrthoDB" id="2427280at2"/>
<protein>
    <submittedName>
        <fullName evidence="1">Streptomycin adenylyltransferase</fullName>
    </submittedName>
</protein>
<sequence length="275" mass="32274">MWSSKWQQRDQKLPQKRESLRKRIEADLLSDENICGIFYGGSLGEGNPDRYSDIDLRIVVKENKSRYIASKHKRAKRWGQVLFFEDPGEGLPYTVAHYDDFIKVDVFYYIPADLTPSVWLQAIHIVKDESGLLQEIREQSQKLVYKPTNEEIALWRRKFVSFAHEVYRRTMRGELYYALKGIDELRWLITKGWYMEMGKVPNAPTDWAKIEGDRSPLSYEQQQSLCNWTAYRHPQSIEQVTAELCDVFIDLNESLSKQYNIPSEKALLLRALANI</sequence>
<dbReference type="EMBL" id="PZZP01000001">
    <property type="protein sequence ID" value="PTM58748.1"/>
    <property type="molecule type" value="Genomic_DNA"/>
</dbReference>
<name>A0A2T4ZA25_9BACL</name>
<organism evidence="1 2">
    <name type="scientific">Desmospora activa DSM 45169</name>
    <dbReference type="NCBI Taxonomy" id="1121389"/>
    <lineage>
        <taxon>Bacteria</taxon>
        <taxon>Bacillati</taxon>
        <taxon>Bacillota</taxon>
        <taxon>Bacilli</taxon>
        <taxon>Bacillales</taxon>
        <taxon>Thermoactinomycetaceae</taxon>
        <taxon>Desmospora</taxon>
    </lineage>
</organism>
<comment type="caution">
    <text evidence="1">The sequence shown here is derived from an EMBL/GenBank/DDBJ whole genome shotgun (WGS) entry which is preliminary data.</text>
</comment>
<dbReference type="RefSeq" id="WP_107725510.1">
    <property type="nucleotide sequence ID" value="NZ_PZZP01000001.1"/>
</dbReference>
<keyword evidence="2" id="KW-1185">Reference proteome</keyword>
<keyword evidence="1" id="KW-0548">Nucleotidyltransferase</keyword>
<evidence type="ECO:0000313" key="1">
    <source>
        <dbReference type="EMBL" id="PTM58748.1"/>
    </source>
</evidence>
<dbReference type="GO" id="GO:0016779">
    <property type="term" value="F:nucleotidyltransferase activity"/>
    <property type="evidence" value="ECO:0007669"/>
    <property type="project" value="UniProtKB-KW"/>
</dbReference>
<dbReference type="Pfam" id="PF04439">
    <property type="entry name" value="Adenyl_transf"/>
    <property type="match status" value="1"/>
</dbReference>
<keyword evidence="1" id="KW-0808">Transferase</keyword>
<dbReference type="InterPro" id="IPR043519">
    <property type="entry name" value="NT_sf"/>
</dbReference>
<proteinExistence type="predicted"/>
<dbReference type="SUPFAM" id="SSF81301">
    <property type="entry name" value="Nucleotidyltransferase"/>
    <property type="match status" value="1"/>
</dbReference>